<name>G5GL62_9FIRM</name>
<comment type="caution">
    <text evidence="1">The sequence shown here is derived from an EMBL/GenBank/DDBJ whole genome shotgun (WGS) entry which is preliminary data.</text>
</comment>
<evidence type="ECO:0000313" key="1">
    <source>
        <dbReference type="EMBL" id="EHI54531.1"/>
    </source>
</evidence>
<dbReference type="EMBL" id="ACZL01000072">
    <property type="protein sequence ID" value="EHI54531.1"/>
    <property type="molecule type" value="Genomic_DNA"/>
</dbReference>
<evidence type="ECO:0000313" key="3">
    <source>
        <dbReference type="Proteomes" id="UP000003011"/>
    </source>
</evidence>
<dbReference type="eggNOG" id="ENOG5032KPF">
    <property type="taxonomic scope" value="Bacteria"/>
</dbReference>
<proteinExistence type="predicted"/>
<reference evidence="1 3" key="1">
    <citation type="submission" date="2011-08" db="EMBL/GenBank/DDBJ databases">
        <title>The Genome Sequence of Johnsonella ignava ATCC 51276.</title>
        <authorList>
            <consortium name="The Broad Institute Genome Sequencing Platform"/>
            <person name="Earl A."/>
            <person name="Ward D."/>
            <person name="Feldgarden M."/>
            <person name="Gevers D."/>
            <person name="Izard J."/>
            <person name="Blanton J.M."/>
            <person name="Baranova O.V."/>
            <person name="Dewhirst F.E."/>
            <person name="Young S.K."/>
            <person name="Zeng Q."/>
            <person name="Gargeya S."/>
            <person name="Fitzgerald M."/>
            <person name="Haas B."/>
            <person name="Abouelleil A."/>
            <person name="Alvarado L."/>
            <person name="Arachchi H.M."/>
            <person name="Berlin A."/>
            <person name="Brown A."/>
            <person name="Chapman S.B."/>
            <person name="Chen Z."/>
            <person name="Dunbar C."/>
            <person name="Freedman E."/>
            <person name="Gearin G."/>
            <person name="Gellesch M."/>
            <person name="Goldberg J."/>
            <person name="Griggs A."/>
            <person name="Gujja S."/>
            <person name="Heiman D."/>
            <person name="Howarth C."/>
            <person name="Larson L."/>
            <person name="Lui A."/>
            <person name="MacDonald P.J.P."/>
            <person name="Montmayeur A."/>
            <person name="Murphy C."/>
            <person name="Neiman D."/>
            <person name="Pearson M."/>
            <person name="Priest M."/>
            <person name="Roberts A."/>
            <person name="Saif S."/>
            <person name="Shea T."/>
            <person name="Shenoy N."/>
            <person name="Sisk P."/>
            <person name="Stolte C."/>
            <person name="Sykes S."/>
            <person name="Wortman J."/>
            <person name="Nusbaum C."/>
            <person name="Birren B."/>
        </authorList>
    </citation>
    <scope>NUCLEOTIDE SEQUENCE [LARGE SCALE GENOMIC DNA]</scope>
    <source>
        <strain evidence="1 3">ATCC 51276</strain>
    </source>
</reference>
<gene>
    <name evidence="2" type="ORF">HMPREF9333_02034</name>
    <name evidence="1" type="ORF">HMPREF9333_02307</name>
</gene>
<organism evidence="1 3">
    <name type="scientific">Johnsonella ignava ATCC 51276</name>
    <dbReference type="NCBI Taxonomy" id="679200"/>
    <lineage>
        <taxon>Bacteria</taxon>
        <taxon>Bacillati</taxon>
        <taxon>Bacillota</taxon>
        <taxon>Clostridia</taxon>
        <taxon>Lachnospirales</taxon>
        <taxon>Lachnospiraceae</taxon>
        <taxon>Johnsonella</taxon>
    </lineage>
</organism>
<dbReference type="Proteomes" id="UP000003011">
    <property type="component" value="Unassembled WGS sequence"/>
</dbReference>
<sequence>MTGVTHHAYYYWLRKVRQAACQNLPAVNGSKDLTAFKRLEVQSPAIDTQASVIIHLPTATLEIHNGASRQTVEAVLSALKSLC</sequence>
<keyword evidence="3" id="KW-1185">Reference proteome</keyword>
<dbReference type="STRING" id="679200.HMPREF9333_02034"/>
<dbReference type="HOGENOM" id="CLU_151804_1_2_9"/>
<dbReference type="AlphaFoldDB" id="G5GL62"/>
<dbReference type="EMBL" id="ACZL01000038">
    <property type="protein sequence ID" value="EHI54802.1"/>
    <property type="molecule type" value="Genomic_DNA"/>
</dbReference>
<accession>G5GL62</accession>
<evidence type="ECO:0000313" key="2">
    <source>
        <dbReference type="EMBL" id="EHI54802.1"/>
    </source>
</evidence>
<protein>
    <submittedName>
        <fullName evidence="1">Uncharacterized protein</fullName>
    </submittedName>
</protein>